<evidence type="ECO:0000256" key="1">
    <source>
        <dbReference type="ARBA" id="ARBA00006515"/>
    </source>
</evidence>
<evidence type="ECO:0000256" key="2">
    <source>
        <dbReference type="ARBA" id="ARBA00022857"/>
    </source>
</evidence>
<keyword evidence="2" id="KW-0521">NADP</keyword>
<dbReference type="GO" id="GO:0016491">
    <property type="term" value="F:oxidoreductase activity"/>
    <property type="evidence" value="ECO:0007669"/>
    <property type="project" value="UniProtKB-KW"/>
</dbReference>
<evidence type="ECO:0000313" key="5">
    <source>
        <dbReference type="EMBL" id="EQD58034.1"/>
    </source>
</evidence>
<dbReference type="PANTHER" id="PTHR43150:SF2">
    <property type="entry name" value="HYPERKINETIC, ISOFORM M"/>
    <property type="match status" value="1"/>
</dbReference>
<dbReference type="AlphaFoldDB" id="T1BXW1"/>
<name>T1BXW1_9ZZZZ</name>
<evidence type="ECO:0000256" key="3">
    <source>
        <dbReference type="ARBA" id="ARBA00023002"/>
    </source>
</evidence>
<dbReference type="PANTHER" id="PTHR43150">
    <property type="entry name" value="HYPERKINETIC, ISOFORM M"/>
    <property type="match status" value="1"/>
</dbReference>
<organism evidence="5">
    <name type="scientific">mine drainage metagenome</name>
    <dbReference type="NCBI Taxonomy" id="410659"/>
    <lineage>
        <taxon>unclassified sequences</taxon>
        <taxon>metagenomes</taxon>
        <taxon>ecological metagenomes</taxon>
    </lineage>
</organism>
<evidence type="ECO:0000259" key="4">
    <source>
        <dbReference type="Pfam" id="PF00248"/>
    </source>
</evidence>
<gene>
    <name evidence="5" type="ORF">B1A_10991</name>
</gene>
<proteinExistence type="inferred from homology"/>
<dbReference type="InterPro" id="IPR023210">
    <property type="entry name" value="NADP_OxRdtase_dom"/>
</dbReference>
<dbReference type="EMBL" id="AUZX01007836">
    <property type="protein sequence ID" value="EQD58034.1"/>
    <property type="molecule type" value="Genomic_DNA"/>
</dbReference>
<reference evidence="5" key="2">
    <citation type="journal article" date="2014" name="ISME J.">
        <title>Microbial stratification in low pH oxic and suboxic macroscopic growths along an acid mine drainage.</title>
        <authorList>
            <person name="Mendez-Garcia C."/>
            <person name="Mesa V."/>
            <person name="Sprenger R.R."/>
            <person name="Richter M."/>
            <person name="Diez M.S."/>
            <person name="Solano J."/>
            <person name="Bargiela R."/>
            <person name="Golyshina O.V."/>
            <person name="Manteca A."/>
            <person name="Ramos J.L."/>
            <person name="Gallego J.R."/>
            <person name="Llorente I."/>
            <person name="Martins Dos Santos V.A."/>
            <person name="Jensen O.N."/>
            <person name="Pelaez A.I."/>
            <person name="Sanchez J."/>
            <person name="Ferrer M."/>
        </authorList>
    </citation>
    <scope>NUCLEOTIDE SEQUENCE</scope>
</reference>
<dbReference type="InterPro" id="IPR036812">
    <property type="entry name" value="NAD(P)_OxRdtase_dom_sf"/>
</dbReference>
<accession>T1BXW1</accession>
<feature type="non-terminal residue" evidence="5">
    <location>
        <position position="183"/>
    </location>
</feature>
<reference evidence="5" key="1">
    <citation type="submission" date="2013-08" db="EMBL/GenBank/DDBJ databases">
        <authorList>
            <person name="Mendez C."/>
            <person name="Richter M."/>
            <person name="Ferrer M."/>
            <person name="Sanchez J."/>
        </authorList>
    </citation>
    <scope>NUCLEOTIDE SEQUENCE</scope>
</reference>
<sequence length="183" mass="20640">MIAGKYEMDTKMEYRRLGRSGVKVSALSLGSWVTFGTAVDTDLAVATMKVAREAGVNFFDNAEAYAGGQSEELMGKALRKLKWRRNSYLVSSKYFWGLNDGVNERNTLNRKYLLDAIDGSLERLGLSFIDIAYCHRPDPETPIEETVRAMNDIIDRGKALYWGVSEWSAAEIRNAYEIADRYG</sequence>
<comment type="similarity">
    <text evidence="1">Belongs to the shaker potassium channel beta subunit family.</text>
</comment>
<keyword evidence="3" id="KW-0560">Oxidoreductase</keyword>
<feature type="domain" description="NADP-dependent oxidoreductase" evidence="4">
    <location>
        <begin position="27"/>
        <end position="175"/>
    </location>
</feature>
<dbReference type="SUPFAM" id="SSF51430">
    <property type="entry name" value="NAD(P)-linked oxidoreductase"/>
    <property type="match status" value="1"/>
</dbReference>
<comment type="caution">
    <text evidence="5">The sequence shown here is derived from an EMBL/GenBank/DDBJ whole genome shotgun (WGS) entry which is preliminary data.</text>
</comment>
<dbReference type="InterPro" id="IPR005399">
    <property type="entry name" value="K_chnl_volt-dep_bsu_KCNAB-rel"/>
</dbReference>
<dbReference type="Pfam" id="PF00248">
    <property type="entry name" value="Aldo_ket_red"/>
    <property type="match status" value="1"/>
</dbReference>
<dbReference type="Gene3D" id="3.20.20.100">
    <property type="entry name" value="NADP-dependent oxidoreductase domain"/>
    <property type="match status" value="1"/>
</dbReference>
<protein>
    <submittedName>
        <fullName evidence="5">Aldo/keto reductase</fullName>
    </submittedName>
</protein>